<protein>
    <recommendedName>
        <fullName evidence="3">SIR2-like domain-containing protein</fullName>
    </recommendedName>
</protein>
<evidence type="ECO:0008006" key="3">
    <source>
        <dbReference type="Google" id="ProtNLM"/>
    </source>
</evidence>
<sequence>MKEFMPHHPNAHLEKAIDCLREAKKVTFIIGAGASLSAGIPSASGFMEKIEQKFPSFWKTLTVTEQANYGRVMALLPANNRRDLIQSYLEHAKLNWGHVALASIVQTFDACRVLSFNFDFLLEQAVSLLGKHLPIYDFGVAPADAGELNELANTAIFHLHGQGYGLKLLNTEEETQEHAQKLKPLLVDSLQNHITIIAGYSGLADAAFDIMKDAFNSRNCLFWLGYEDKPNEHLRPLLAKKYAFYVGKSDFDLTMIKLARARGNCWPPRIISNPPDYVTSLLAPLPNFPVHEEEQTDLLNDTRQKLTQLSDKWNETKGTLGQVETAVLSGQSPENSNVDVASSPEIRKMAAWAYAQVGDRFFDEAAVLDGYARRDKLSNAGIQYEKAVHLDPDMYTAFANWGNALVEEAKILPQKQSHSKFFAAYEKYKKADSIQSSYNTLYNWGNAINDEANILKGYKRQRKLSEACEKYRQTTDLEPSMYQAWYNWGNALYDEAEFLQETKRRDKLSEACEKYKQADMINPQQNVILFNWARALTDLARMLEGRLRNDKLSEAYEKYESAVQINPADCDAFNSWGNALREEALVLESDKKYRKFCEACNKYAHALQIKPDKQEAFNNWGIVLLEQSRLLEGDLRRKKLSESCEKYASAIQIKSDYHEAFINWADTLLEAACLLKGEARREKLNEACDKYKHALKIKPSDQRALHNLDVALRALSTCE</sequence>
<gene>
    <name evidence="1" type="ORF">LWC05_08950</name>
</gene>
<dbReference type="EMBL" id="JAJSOJ010000026">
    <property type="protein sequence ID" value="MCE0744006.1"/>
    <property type="molecule type" value="Genomic_DNA"/>
</dbReference>
<name>A0ABS8VZM9_9PROT</name>
<keyword evidence="2" id="KW-1185">Reference proteome</keyword>
<dbReference type="InterPro" id="IPR053277">
    <property type="entry name" value="Endomembrane_traffic_mod"/>
</dbReference>
<comment type="caution">
    <text evidence="1">The sequence shown here is derived from an EMBL/GenBank/DDBJ whole genome shotgun (WGS) entry which is preliminary data.</text>
</comment>
<evidence type="ECO:0000313" key="2">
    <source>
        <dbReference type="Proteomes" id="UP001521074"/>
    </source>
</evidence>
<reference evidence="1 2" key="1">
    <citation type="submission" date="2021-12" db="EMBL/GenBank/DDBJ databases">
        <title>Genome sequence of Acetobacter sicerae DmPark20a_162.</title>
        <authorList>
            <person name="Chaston J.M."/>
        </authorList>
    </citation>
    <scope>NUCLEOTIDE SEQUENCE [LARGE SCALE GENOMIC DNA]</scope>
    <source>
        <strain evidence="1 2">DmPark20a_162</strain>
    </source>
</reference>
<dbReference type="Gene3D" id="3.40.50.1220">
    <property type="entry name" value="TPP-binding domain"/>
    <property type="match status" value="1"/>
</dbReference>
<dbReference type="Proteomes" id="UP001521074">
    <property type="component" value="Unassembled WGS sequence"/>
</dbReference>
<proteinExistence type="predicted"/>
<dbReference type="RefSeq" id="WP_232877637.1">
    <property type="nucleotide sequence ID" value="NZ_JAJSOJ010000026.1"/>
</dbReference>
<dbReference type="PANTHER" id="PTHR45005">
    <property type="match status" value="1"/>
</dbReference>
<dbReference type="SUPFAM" id="SSF52467">
    <property type="entry name" value="DHS-like NAD/FAD-binding domain"/>
    <property type="match status" value="1"/>
</dbReference>
<dbReference type="InterPro" id="IPR011990">
    <property type="entry name" value="TPR-like_helical_dom_sf"/>
</dbReference>
<dbReference type="SUPFAM" id="SSF48452">
    <property type="entry name" value="TPR-like"/>
    <property type="match status" value="1"/>
</dbReference>
<accession>A0ABS8VZM9</accession>
<dbReference type="InterPro" id="IPR029035">
    <property type="entry name" value="DHS-like_NAD/FAD-binding_dom"/>
</dbReference>
<dbReference type="PANTHER" id="PTHR45005:SF2">
    <property type="entry name" value="PROTEIN HLB1"/>
    <property type="match status" value="1"/>
</dbReference>
<organism evidence="1 2">
    <name type="scientific">Acetobacter sicerae</name>
    <dbReference type="NCBI Taxonomy" id="85325"/>
    <lineage>
        <taxon>Bacteria</taxon>
        <taxon>Pseudomonadati</taxon>
        <taxon>Pseudomonadota</taxon>
        <taxon>Alphaproteobacteria</taxon>
        <taxon>Acetobacterales</taxon>
        <taxon>Acetobacteraceae</taxon>
        <taxon>Acetobacter</taxon>
    </lineage>
</organism>
<dbReference type="Gene3D" id="1.25.40.10">
    <property type="entry name" value="Tetratricopeptide repeat domain"/>
    <property type="match status" value="3"/>
</dbReference>
<evidence type="ECO:0000313" key="1">
    <source>
        <dbReference type="EMBL" id="MCE0744006.1"/>
    </source>
</evidence>